<accession>A0AAP0WXT4</accession>
<dbReference type="Pfam" id="PF12999">
    <property type="entry name" value="PRKCSH-like"/>
    <property type="match status" value="1"/>
</dbReference>
<dbReference type="InterPro" id="IPR039794">
    <property type="entry name" value="Gtb1-like"/>
</dbReference>
<keyword evidence="2" id="KW-1133">Transmembrane helix</keyword>
<evidence type="ECO:0000256" key="2">
    <source>
        <dbReference type="SAM" id="Phobius"/>
    </source>
</evidence>
<keyword evidence="2" id="KW-0472">Membrane</keyword>
<proteinExistence type="predicted"/>
<organism evidence="4 5">
    <name type="scientific">Liquidambar formosana</name>
    <name type="common">Formosan gum</name>
    <dbReference type="NCBI Taxonomy" id="63359"/>
    <lineage>
        <taxon>Eukaryota</taxon>
        <taxon>Viridiplantae</taxon>
        <taxon>Streptophyta</taxon>
        <taxon>Embryophyta</taxon>
        <taxon>Tracheophyta</taxon>
        <taxon>Spermatophyta</taxon>
        <taxon>Magnoliopsida</taxon>
        <taxon>eudicotyledons</taxon>
        <taxon>Gunneridae</taxon>
        <taxon>Pentapetalae</taxon>
        <taxon>Saxifragales</taxon>
        <taxon>Altingiaceae</taxon>
        <taxon>Liquidambar</taxon>
    </lineage>
</organism>
<evidence type="ECO:0000259" key="3">
    <source>
        <dbReference type="Pfam" id="PF12999"/>
    </source>
</evidence>
<name>A0AAP0WXT4_LIQFO</name>
<keyword evidence="5" id="KW-1185">Reference proteome</keyword>
<keyword evidence="1" id="KW-1015">Disulfide bond</keyword>
<sequence>METSLLTLSFVPLLSACLLIAYYSVPVLSIPPLLGIHPLDGKYFASEVIKCKDGSKSVARDRINDNFCDCTDGTDEPGTSACPTGKFYCRNVGSIPLFLFSSRVNDRICDCCDGSDEYDGSVNCPNRCVMGGNVVYTRETSSSTISDLGSIDTEETKKRISLEELIQKLKGMFLFMTVLVQLRIFIMILLCLEVIPGLKIVIILQLFLIGCLVAFWLFRRRVRSRRRRYR</sequence>
<dbReference type="Gene3D" id="4.10.400.10">
    <property type="entry name" value="Low-density Lipoprotein Receptor"/>
    <property type="match status" value="1"/>
</dbReference>
<dbReference type="GO" id="GO:0017177">
    <property type="term" value="C:glucosidase II complex"/>
    <property type="evidence" value="ECO:0007669"/>
    <property type="project" value="TreeGrafter"/>
</dbReference>
<dbReference type="Proteomes" id="UP001415857">
    <property type="component" value="Unassembled WGS sequence"/>
</dbReference>
<reference evidence="4 5" key="1">
    <citation type="journal article" date="2024" name="Plant J.">
        <title>Genome sequences and population genomics reveal climatic adaptation and genomic divergence between two closely related sweetgum species.</title>
        <authorList>
            <person name="Xu W.Q."/>
            <person name="Ren C.Q."/>
            <person name="Zhang X.Y."/>
            <person name="Comes H.P."/>
            <person name="Liu X.H."/>
            <person name="Li Y.G."/>
            <person name="Kettle C.J."/>
            <person name="Jalonen R."/>
            <person name="Gaisberger H."/>
            <person name="Ma Y.Z."/>
            <person name="Qiu Y.X."/>
        </authorList>
    </citation>
    <scope>NUCLEOTIDE SEQUENCE [LARGE SCALE GENOMIC DNA]</scope>
    <source>
        <strain evidence="4">Hangzhou</strain>
    </source>
</reference>
<gene>
    <name evidence="4" type="ORF">L1049_023596</name>
</gene>
<feature type="transmembrane region" description="Helical" evidence="2">
    <location>
        <begin position="201"/>
        <end position="218"/>
    </location>
</feature>
<protein>
    <recommendedName>
        <fullName evidence="3">Glucosidase II beta subunit N-terminal domain-containing protein</fullName>
    </recommendedName>
</protein>
<evidence type="ECO:0000313" key="4">
    <source>
        <dbReference type="EMBL" id="KAK9284424.1"/>
    </source>
</evidence>
<evidence type="ECO:0000313" key="5">
    <source>
        <dbReference type="Proteomes" id="UP001415857"/>
    </source>
</evidence>
<feature type="transmembrane region" description="Helical" evidence="2">
    <location>
        <begin position="173"/>
        <end position="195"/>
    </location>
</feature>
<comment type="caution">
    <text evidence="4">The sequence shown here is derived from an EMBL/GenBank/DDBJ whole genome shotgun (WGS) entry which is preliminary data.</text>
</comment>
<dbReference type="PANTHER" id="PTHR12630">
    <property type="entry name" value="N-LINKED OLIGOSACCHARIDE PROCESSING"/>
    <property type="match status" value="1"/>
</dbReference>
<dbReference type="EMBL" id="JBBPBK010000005">
    <property type="protein sequence ID" value="KAK9284424.1"/>
    <property type="molecule type" value="Genomic_DNA"/>
</dbReference>
<dbReference type="GO" id="GO:0006491">
    <property type="term" value="P:N-glycan processing"/>
    <property type="evidence" value="ECO:0007669"/>
    <property type="project" value="TreeGrafter"/>
</dbReference>
<keyword evidence="2" id="KW-0812">Transmembrane</keyword>
<feature type="domain" description="Glucosidase II beta subunit N-terminal" evidence="3">
    <location>
        <begin position="30"/>
        <end position="131"/>
    </location>
</feature>
<feature type="transmembrane region" description="Helical" evidence="2">
    <location>
        <begin position="6"/>
        <end position="25"/>
    </location>
</feature>
<dbReference type="InterPro" id="IPR028146">
    <property type="entry name" value="PRKCSH_N"/>
</dbReference>
<evidence type="ECO:0000256" key="1">
    <source>
        <dbReference type="ARBA" id="ARBA00023157"/>
    </source>
</evidence>
<dbReference type="PANTHER" id="PTHR12630:SF17">
    <property type="entry name" value="EXPRESSED PROTEIN"/>
    <property type="match status" value="1"/>
</dbReference>
<dbReference type="AlphaFoldDB" id="A0AAP0WXT4"/>
<dbReference type="InterPro" id="IPR036055">
    <property type="entry name" value="LDL_receptor-like_sf"/>
</dbReference>